<evidence type="ECO:0000313" key="1">
    <source>
        <dbReference type="EMBL" id="OAF63631.1"/>
    </source>
</evidence>
<evidence type="ECO:0000313" key="2">
    <source>
        <dbReference type="Proteomes" id="UP000078046"/>
    </source>
</evidence>
<dbReference type="Proteomes" id="UP000078046">
    <property type="component" value="Unassembled WGS sequence"/>
</dbReference>
<dbReference type="EMBL" id="LWCA01002953">
    <property type="protein sequence ID" value="OAF63631.1"/>
    <property type="molecule type" value="Genomic_DNA"/>
</dbReference>
<proteinExistence type="predicted"/>
<name>A0A177AQE5_9BILA</name>
<comment type="caution">
    <text evidence="1">The sequence shown here is derived from an EMBL/GenBank/DDBJ whole genome shotgun (WGS) entry which is preliminary data.</text>
</comment>
<reference evidence="1 2" key="1">
    <citation type="submission" date="2016-04" db="EMBL/GenBank/DDBJ databases">
        <title>The genome of Intoshia linei affirms orthonectids as highly simplified spiralians.</title>
        <authorList>
            <person name="Mikhailov K.V."/>
            <person name="Slusarev G.S."/>
            <person name="Nikitin M.A."/>
            <person name="Logacheva M.D."/>
            <person name="Penin A."/>
            <person name="Aleoshin V."/>
            <person name="Panchin Y.V."/>
        </authorList>
    </citation>
    <scope>NUCLEOTIDE SEQUENCE [LARGE SCALE GENOMIC DNA]</scope>
    <source>
        <strain evidence="1">Intl2013</strain>
        <tissue evidence="1">Whole animal</tissue>
    </source>
</reference>
<dbReference type="AlphaFoldDB" id="A0A177AQE5"/>
<sequence length="45" mass="5226">MDSKNSTMPTTKPKPFKMHGTLLTHSFDNKRDKYTYIIGEGTFFL</sequence>
<keyword evidence="2" id="KW-1185">Reference proteome</keyword>
<gene>
    <name evidence="1" type="ORF">A3Q56_08664</name>
</gene>
<accession>A0A177AQE5</accession>
<protein>
    <submittedName>
        <fullName evidence="1">Uncharacterized protein</fullName>
    </submittedName>
</protein>
<organism evidence="1 2">
    <name type="scientific">Intoshia linei</name>
    <dbReference type="NCBI Taxonomy" id="1819745"/>
    <lineage>
        <taxon>Eukaryota</taxon>
        <taxon>Metazoa</taxon>
        <taxon>Spiralia</taxon>
        <taxon>Lophotrochozoa</taxon>
        <taxon>Mesozoa</taxon>
        <taxon>Orthonectida</taxon>
        <taxon>Rhopaluridae</taxon>
        <taxon>Intoshia</taxon>
    </lineage>
</organism>